<evidence type="ECO:0000256" key="1">
    <source>
        <dbReference type="SAM" id="Phobius"/>
    </source>
</evidence>
<dbReference type="InterPro" id="IPR050469">
    <property type="entry name" value="Diguanylate_Cyclase"/>
</dbReference>
<organism evidence="3 4">
    <name type="scientific">Rhodococcus sovatensis</name>
    <dbReference type="NCBI Taxonomy" id="1805840"/>
    <lineage>
        <taxon>Bacteria</taxon>
        <taxon>Bacillati</taxon>
        <taxon>Actinomycetota</taxon>
        <taxon>Actinomycetes</taxon>
        <taxon>Mycobacteriales</taxon>
        <taxon>Nocardiaceae</taxon>
        <taxon>Rhodococcus</taxon>
    </lineage>
</organism>
<dbReference type="CDD" id="cd01949">
    <property type="entry name" value="GGDEF"/>
    <property type="match status" value="1"/>
</dbReference>
<reference evidence="3 4" key="1">
    <citation type="submission" date="2024-03" db="EMBL/GenBank/DDBJ databases">
        <title>Natural products discovery in diverse microorganisms through a two-stage MS feature dereplication strategy.</title>
        <authorList>
            <person name="Zhang R."/>
        </authorList>
    </citation>
    <scope>NUCLEOTIDE SEQUENCE [LARGE SCALE GENOMIC DNA]</scope>
    <source>
        <strain evidence="3 4">18930</strain>
    </source>
</reference>
<feature type="transmembrane region" description="Helical" evidence="1">
    <location>
        <begin position="54"/>
        <end position="73"/>
    </location>
</feature>
<sequence>MSVILRRTSAEPHRFVSRFDTRTAMVIVSASGALPLLGIAMISPTFLKPGALPLLSAIVAFTAVTVLSAIKIGRLTDAQFAVLGSGGMIGVAVSAYLIADPSGTRAVTSMLAVVPAIAASGSPPRVTAGLTTASVLLATWLSIITLSDSGLAVTFVAVGAAVTAVLVPVILIAALRRSLLAVNGRLSVLANTDPLTRLLNRRGMLSQVEALLDKACMSRGQLWAYVVDIDHFKAVNDSLGHAAGDRVLVTIADALRHATDRTGSQEAIVSRIGGEEFLILTELQPRTPLETAILERVRSECDVTVSVGSVTVDVRASLDPRLSFGTAGESPHVEHVIDTIMHAADNALYDAKTSGRDRASHAGAVLVTWEAHTPEERGELAAEVVRRAMP</sequence>
<dbReference type="NCBIfam" id="TIGR00254">
    <property type="entry name" value="GGDEF"/>
    <property type="match status" value="1"/>
</dbReference>
<dbReference type="PANTHER" id="PTHR45138:SF9">
    <property type="entry name" value="DIGUANYLATE CYCLASE DGCM-RELATED"/>
    <property type="match status" value="1"/>
</dbReference>
<dbReference type="RefSeq" id="WP_338885972.1">
    <property type="nucleotide sequence ID" value="NZ_CP147846.1"/>
</dbReference>
<dbReference type="InterPro" id="IPR043128">
    <property type="entry name" value="Rev_trsase/Diguanyl_cyclase"/>
</dbReference>
<keyword evidence="3" id="KW-0808">Transferase</keyword>
<feature type="domain" description="GGDEF" evidence="2">
    <location>
        <begin position="220"/>
        <end position="364"/>
    </location>
</feature>
<feature type="transmembrane region" description="Helical" evidence="1">
    <location>
        <begin position="80"/>
        <end position="99"/>
    </location>
</feature>
<gene>
    <name evidence="3" type="ORF">WDS16_14575</name>
</gene>
<dbReference type="Gene3D" id="3.30.70.270">
    <property type="match status" value="1"/>
</dbReference>
<dbReference type="PANTHER" id="PTHR45138">
    <property type="entry name" value="REGULATORY COMPONENTS OF SENSORY TRANSDUCTION SYSTEM"/>
    <property type="match status" value="1"/>
</dbReference>
<dbReference type="EC" id="2.7.7.65" evidence="3"/>
<keyword evidence="4" id="KW-1185">Reference proteome</keyword>
<dbReference type="Pfam" id="PF00990">
    <property type="entry name" value="GGDEF"/>
    <property type="match status" value="1"/>
</dbReference>
<dbReference type="Proteomes" id="UP001432000">
    <property type="component" value="Chromosome"/>
</dbReference>
<feature type="transmembrane region" description="Helical" evidence="1">
    <location>
        <begin position="152"/>
        <end position="175"/>
    </location>
</feature>
<dbReference type="SMART" id="SM00267">
    <property type="entry name" value="GGDEF"/>
    <property type="match status" value="1"/>
</dbReference>
<evidence type="ECO:0000313" key="4">
    <source>
        <dbReference type="Proteomes" id="UP001432000"/>
    </source>
</evidence>
<dbReference type="PROSITE" id="PS50887">
    <property type="entry name" value="GGDEF"/>
    <property type="match status" value="1"/>
</dbReference>
<evidence type="ECO:0000313" key="3">
    <source>
        <dbReference type="EMBL" id="WXG66525.1"/>
    </source>
</evidence>
<keyword evidence="1" id="KW-1133">Transmembrane helix</keyword>
<dbReference type="InterPro" id="IPR029787">
    <property type="entry name" value="Nucleotide_cyclase"/>
</dbReference>
<accession>A0ABZ2PCC3</accession>
<feature type="transmembrane region" description="Helical" evidence="1">
    <location>
        <begin position="21"/>
        <end position="42"/>
    </location>
</feature>
<keyword evidence="1" id="KW-0472">Membrane</keyword>
<proteinExistence type="predicted"/>
<dbReference type="SUPFAM" id="SSF55073">
    <property type="entry name" value="Nucleotide cyclase"/>
    <property type="match status" value="1"/>
</dbReference>
<dbReference type="EMBL" id="CP147846">
    <property type="protein sequence ID" value="WXG66525.1"/>
    <property type="molecule type" value="Genomic_DNA"/>
</dbReference>
<keyword evidence="1" id="KW-0812">Transmembrane</keyword>
<evidence type="ECO:0000259" key="2">
    <source>
        <dbReference type="PROSITE" id="PS50887"/>
    </source>
</evidence>
<feature type="transmembrane region" description="Helical" evidence="1">
    <location>
        <begin position="128"/>
        <end position="146"/>
    </location>
</feature>
<dbReference type="GO" id="GO:0052621">
    <property type="term" value="F:diguanylate cyclase activity"/>
    <property type="evidence" value="ECO:0007669"/>
    <property type="project" value="UniProtKB-EC"/>
</dbReference>
<dbReference type="InterPro" id="IPR000160">
    <property type="entry name" value="GGDEF_dom"/>
</dbReference>
<keyword evidence="3" id="KW-0548">Nucleotidyltransferase</keyword>
<protein>
    <submittedName>
        <fullName evidence="3">GGDEF domain-containing protein</fullName>
        <ecNumber evidence="3">2.7.7.65</ecNumber>
    </submittedName>
</protein>
<name>A0ABZ2PCC3_9NOCA</name>